<keyword evidence="1" id="KW-0472">Membrane</keyword>
<dbReference type="Proteomes" id="UP000236151">
    <property type="component" value="Unassembled WGS sequence"/>
</dbReference>
<comment type="caution">
    <text evidence="2">The sequence shown here is derived from an EMBL/GenBank/DDBJ whole genome shotgun (WGS) entry which is preliminary data.</text>
</comment>
<sequence>MKEKKIFDAITEVRDEYIEEARTAKLKKQSAGWRKWTAIAACTVMAVSIIAALIQQNFLPFGGRSGSGGAGHGEGSIFMSYAGPVFPLILSEEDSTITALRNISYDFSLKSEDSVRVWGAKVKDSYTLSNSSPEEKKVKVIYPFAGSFNELQQLMPVITVNGREIPCTLYAGGYSGGFTGVYGANDPDGSSNLLLLNSWEGYKALLEDGSYQRDAFKPYPVLSQKVIVYSFSDFKAPEEYEAATQAISFNIDPDKTTILQYGFEGSAIGEDGFRQFDYFVPKNEASRKSTKMLIVIGDDIGDYTLQGYKTGACEKGNELDGVSATITRTERVLSDVLVELIDDFYEQYDDKSFLMVPKDMFLGAVSEFLLQYGVLSESVRDRYKYGMLEVIISETRTLQRVFYLEFEVTIPAGGSISVVADMYKKPSYDFACSGSENIGIQGYDMVTRLGSNLHFNALTAELTSTENIEIVRQNFGFNLSQGITKVELDLMKEHYYLEIRPVEK</sequence>
<evidence type="ECO:0000256" key="1">
    <source>
        <dbReference type="SAM" id="Phobius"/>
    </source>
</evidence>
<accession>A0A2K2FKW5</accession>
<name>A0A2K2FKW5_9CLOT</name>
<keyword evidence="1" id="KW-1133">Transmembrane helix</keyword>
<protein>
    <submittedName>
        <fullName evidence="2">Uncharacterized protein</fullName>
    </submittedName>
</protein>
<feature type="transmembrane region" description="Helical" evidence="1">
    <location>
        <begin position="36"/>
        <end position="54"/>
    </location>
</feature>
<evidence type="ECO:0000313" key="3">
    <source>
        <dbReference type="Proteomes" id="UP000236151"/>
    </source>
</evidence>
<dbReference type="KEGG" id="cthd:CDO33_06065"/>
<reference evidence="2 3" key="1">
    <citation type="submission" date="2017-06" db="EMBL/GenBank/DDBJ databases">
        <title>Investigating the central metabolism of Clostridium thermosuccinogenes.</title>
        <authorList>
            <person name="Koendjbiharie J.G."/>
            <person name="van Kranenburg R."/>
        </authorList>
    </citation>
    <scope>NUCLEOTIDE SEQUENCE [LARGE SCALE GENOMIC DNA]</scope>
    <source>
        <strain evidence="2 3">DSM 5806</strain>
    </source>
</reference>
<dbReference type="RefSeq" id="WP_103080243.1">
    <property type="nucleotide sequence ID" value="NZ_CP021850.1"/>
</dbReference>
<gene>
    <name evidence="2" type="ORF">CDQ84_03040</name>
</gene>
<keyword evidence="3" id="KW-1185">Reference proteome</keyword>
<dbReference type="OrthoDB" id="1733259at2"/>
<dbReference type="AlphaFoldDB" id="A0A2K2FKW5"/>
<dbReference type="EMBL" id="NIOJ01000004">
    <property type="protein sequence ID" value="PNU01114.1"/>
    <property type="molecule type" value="Genomic_DNA"/>
</dbReference>
<keyword evidence="1" id="KW-0812">Transmembrane</keyword>
<evidence type="ECO:0000313" key="2">
    <source>
        <dbReference type="EMBL" id="PNU01114.1"/>
    </source>
</evidence>
<organism evidence="2 3">
    <name type="scientific">Clostridium thermosuccinogenes</name>
    <dbReference type="NCBI Taxonomy" id="84032"/>
    <lineage>
        <taxon>Bacteria</taxon>
        <taxon>Bacillati</taxon>
        <taxon>Bacillota</taxon>
        <taxon>Clostridia</taxon>
        <taxon>Eubacteriales</taxon>
        <taxon>Clostridiaceae</taxon>
        <taxon>Clostridium</taxon>
    </lineage>
</organism>
<proteinExistence type="predicted"/>